<sequence length="268" mass="29159">MSERTPSEIGDALMDAQENVTLLFRRKPNLAMAAISVVVGSAAILCHFPTNESAASLGGALFGAAALFTGAWVAETTKAASEKQDATRRMEAARVYFTPELARVIAQHVYILNRLVANFVSTSMKYEPPGDPLTAFRPRKPLLYPSAPQFRDLSEADATLLIEFYDASHGIAETVNSWIEGKTALDFNAYNVLMQDVMNSLRLAEAAVESFCPDRQYSPIMPASGTLSERIKSSILQAEGAMKAHQDRAEAARIATERASSALAQKKR</sequence>
<keyword evidence="1" id="KW-0812">Transmembrane</keyword>
<gene>
    <name evidence="2" type="ORF">GGD40_004162</name>
</gene>
<keyword evidence="3" id="KW-1185">Reference proteome</keyword>
<dbReference type="Proteomes" id="UP000540929">
    <property type="component" value="Unassembled WGS sequence"/>
</dbReference>
<keyword evidence="1" id="KW-1133">Transmembrane helix</keyword>
<organism evidence="2 3">
    <name type="scientific">Paraburkholderia bryophila</name>
    <dbReference type="NCBI Taxonomy" id="420952"/>
    <lineage>
        <taxon>Bacteria</taxon>
        <taxon>Pseudomonadati</taxon>
        <taxon>Pseudomonadota</taxon>
        <taxon>Betaproteobacteria</taxon>
        <taxon>Burkholderiales</taxon>
        <taxon>Burkholderiaceae</taxon>
        <taxon>Paraburkholderia</taxon>
    </lineage>
</organism>
<feature type="transmembrane region" description="Helical" evidence="1">
    <location>
        <begin position="56"/>
        <end position="74"/>
    </location>
</feature>
<dbReference type="AlphaFoldDB" id="A0A7Y9WRN3"/>
<evidence type="ECO:0000313" key="2">
    <source>
        <dbReference type="EMBL" id="NYH24683.1"/>
    </source>
</evidence>
<dbReference type="RefSeq" id="WP_179744752.1">
    <property type="nucleotide sequence ID" value="NZ_JACCAS010000001.1"/>
</dbReference>
<name>A0A7Y9WRN3_9BURK</name>
<feature type="transmembrane region" description="Helical" evidence="1">
    <location>
        <begin position="30"/>
        <end position="50"/>
    </location>
</feature>
<dbReference type="EMBL" id="JACCAS010000001">
    <property type="protein sequence ID" value="NYH24683.1"/>
    <property type="molecule type" value="Genomic_DNA"/>
</dbReference>
<protein>
    <submittedName>
        <fullName evidence="2">Uncharacterized protein</fullName>
    </submittedName>
</protein>
<accession>A0A7Y9WRN3</accession>
<evidence type="ECO:0000256" key="1">
    <source>
        <dbReference type="SAM" id="Phobius"/>
    </source>
</evidence>
<proteinExistence type="predicted"/>
<reference evidence="2 3" key="1">
    <citation type="submission" date="2020-07" db="EMBL/GenBank/DDBJ databases">
        <title>Exploring microbial biodiversity for novel pathways involved in the catabolism of aromatic compounds derived from lignin.</title>
        <authorList>
            <person name="Elkins J."/>
        </authorList>
    </citation>
    <scope>NUCLEOTIDE SEQUENCE [LARGE SCALE GENOMIC DNA]</scope>
    <source>
        <strain evidence="2 3">H2C3C</strain>
    </source>
</reference>
<comment type="caution">
    <text evidence="2">The sequence shown here is derived from an EMBL/GenBank/DDBJ whole genome shotgun (WGS) entry which is preliminary data.</text>
</comment>
<keyword evidence="1" id="KW-0472">Membrane</keyword>
<evidence type="ECO:0000313" key="3">
    <source>
        <dbReference type="Proteomes" id="UP000540929"/>
    </source>
</evidence>